<feature type="domain" description="Tyrosine specific protein phosphatases" evidence="11">
    <location>
        <begin position="1399"/>
        <end position="1453"/>
    </location>
</feature>
<feature type="domain" description="Fibronectin type-III" evidence="12">
    <location>
        <begin position="588"/>
        <end position="680"/>
    </location>
</feature>
<dbReference type="SUPFAM" id="SSF52799">
    <property type="entry name" value="(Phosphotyrosine protein) phosphatases II"/>
    <property type="match status" value="1"/>
</dbReference>
<dbReference type="InterPro" id="IPR013783">
    <property type="entry name" value="Ig-like_fold"/>
</dbReference>
<evidence type="ECO:0000256" key="4">
    <source>
        <dbReference type="ARBA" id="ARBA00022801"/>
    </source>
</evidence>
<dbReference type="PROSITE" id="PS50055">
    <property type="entry name" value="TYR_PHOSPHATASE_PTP"/>
    <property type="match status" value="1"/>
</dbReference>
<evidence type="ECO:0000256" key="6">
    <source>
        <dbReference type="ARBA" id="ARBA00022989"/>
    </source>
</evidence>
<proteinExistence type="predicted"/>
<dbReference type="Proteomes" id="UP001651158">
    <property type="component" value="Unassembled WGS sequence"/>
</dbReference>
<feature type="domain" description="Fibronectin type-III" evidence="12">
    <location>
        <begin position="395"/>
        <end position="484"/>
    </location>
</feature>
<dbReference type="PROSITE" id="PS00383">
    <property type="entry name" value="TYR_PHOSPHATASE_1"/>
    <property type="match status" value="1"/>
</dbReference>
<dbReference type="InterPro" id="IPR016130">
    <property type="entry name" value="Tyr_Pase_AS"/>
</dbReference>
<feature type="domain" description="Fibronectin type-III" evidence="12">
    <location>
        <begin position="781"/>
        <end position="878"/>
    </location>
</feature>
<dbReference type="PROSITE" id="PS50056">
    <property type="entry name" value="TYR_PHOSPHATASE_2"/>
    <property type="match status" value="1"/>
</dbReference>
<protein>
    <recommendedName>
        <fullName evidence="15">Protein-tyrosine-phosphatase</fullName>
    </recommendedName>
</protein>
<dbReference type="InterPro" id="IPR003961">
    <property type="entry name" value="FN3_dom"/>
</dbReference>
<evidence type="ECO:0000313" key="13">
    <source>
        <dbReference type="EMBL" id="KAL5108428.1"/>
    </source>
</evidence>
<sequence>MSFFISTLPLYSTSTELKTCSAIPKPLIPVLASRTNTSITWSYLPLENLSTRFKYKIVNDTSELAICKYAARVCMATDLLPGRMYTVSLIACLEDSTRSDACSDKSDALTTSTLPNAPLTAEVKGLSSTSLKITMLPSVDECGIDRYTANISDNGSLSCELKKGDLEFSCVIHNLSPLTEYVVNITAWLGGKFSEVGSKVQKSGWTRPLTPTRLIPAHRDTNSLAWNYEPLNNSNQAFIYKVVNETSHLATCNESVKLCNATGLMAGTIYKASLIVCLNTSTKAEICSEKSVSAVSVTSPSTPCGVEVKPHSSTSLKVSIEPPDDYTGIDRYTVSIANGSLSHCELKREDVSSSCLLKGLSPASLYCINITAWLGGDFRYVGSSIQKRGWTKPSVPRSLSVKQQLPNSLIVSFERPTDAANIQYYEVYLQDFKCVIRKDEILECTVKNLNPATQYNTSVQSCYRPDKEVICSDPVFMSGWTKPNKFSSTIVISERSANAIKVNFQRNKEDVESKLLSYFVQVQTLDTQYVLTVKCGAVDDTVSCAIEGLSSCMRYSLKVLPCLPNTVAMNESCGEAFREILTGTIPRAPTLLSIQSVAARSCKLMWKAPANSGLIEMYEIAVSQVDGVQSEIKKYCYSTQCEVEGLFGNTKYSMTVRSWCSASKEFSEPSPLLEMETLVDAPTFLTVTTVNAECVRINWTNPRQNTEHLTGLIYYRDSEIQASPEGNTSVSQAIGTHSVEVAGLLPNTEYEFRVCICRSARKGVCVCSAAPAKGLTLPQTVPSILSVESRISHTLSISWLSIAQRKTDLFYEVKATNAFDATQPPKTFIIASADPVSSCSIKELSANMKYNLTMCAYRKVMTSKSCSRDVSYGRTQPDALNSLHATHISTHNITISWQNLPKDTSFLENVTLTAVKAEHDKEIRQCIFRPPLQNYCTFINLTASTNYSISGVACSPLEPPFPAVCSEVSPEIHITTLPSPPDSLTITNINPDSVHVTWLSVGGRVFDIIIVQAIARSSSTSDTKFCQADSASNNCSITGLSPETGYLVSVRSCFSENQCGDESESKSVLTAKAINMALLVALLVLAVVVVLLVILLIVLWNCPNLHQRRKVTGVLSSASNDAQDFAIAYFESPEVEYYADKIFPSVPFKYFKVYSSFLDSENGYGQLFRLLNSLALEQETALHLSQHAGCRLISLNRYADTLPYDQSLVILGRKWPLPLRDPKPAIVSGVLKTAYVNASYIRAPLRSASGVTIAAGFGTPPDYIATQGPLDTTVADFLTMLYEQRVPHVIMLCNLEEGGKSKCARYWPQGSRSGALTTFTSATRTVTVILMEESVDVDFTSRIFAVLPHDQKDPWIVNQLHVSTWNDHGVLPMEKFYLILQVHLALLAKYPLGQFGPPVVHCSAGVGRTGTFICSRFLLDQLRKDPSNIDIIGTALAIRKWRKSLVQAEIQLRFLFKFVEYVVDKEGLTPATLGATDIYGQLGNRPNPNNEREGNDYADLRNQWATNMRERAKLIGSNLASVINLVEELKAEVDLTDLPP</sequence>
<keyword evidence="7 9" id="KW-0472">Membrane</keyword>
<dbReference type="SMART" id="SM00404">
    <property type="entry name" value="PTPc_motif"/>
    <property type="match status" value="1"/>
</dbReference>
<keyword evidence="2 9" id="KW-0812">Transmembrane</keyword>
<dbReference type="CDD" id="cd00047">
    <property type="entry name" value="PTPc"/>
    <property type="match status" value="1"/>
</dbReference>
<dbReference type="CDD" id="cd00063">
    <property type="entry name" value="FN3"/>
    <property type="match status" value="7"/>
</dbReference>
<organism evidence="13 14">
    <name type="scientific">Taenia crassiceps</name>
    <dbReference type="NCBI Taxonomy" id="6207"/>
    <lineage>
        <taxon>Eukaryota</taxon>
        <taxon>Metazoa</taxon>
        <taxon>Spiralia</taxon>
        <taxon>Lophotrochozoa</taxon>
        <taxon>Platyhelminthes</taxon>
        <taxon>Cestoda</taxon>
        <taxon>Eucestoda</taxon>
        <taxon>Cyclophyllidea</taxon>
        <taxon>Taeniidae</taxon>
        <taxon>Taenia</taxon>
    </lineage>
</organism>
<dbReference type="InterPro" id="IPR000242">
    <property type="entry name" value="PTP_cat"/>
</dbReference>
<comment type="caution">
    <text evidence="13">The sequence shown here is derived from an EMBL/GenBank/DDBJ whole genome shotgun (WGS) entry which is preliminary data.</text>
</comment>
<dbReference type="SMART" id="SM00060">
    <property type="entry name" value="FN3"/>
    <property type="match status" value="10"/>
</dbReference>
<dbReference type="InterPro" id="IPR036116">
    <property type="entry name" value="FN3_sf"/>
</dbReference>
<feature type="domain" description="Fibronectin type-III" evidence="12">
    <location>
        <begin position="681"/>
        <end position="779"/>
    </location>
</feature>
<evidence type="ECO:0000259" key="12">
    <source>
        <dbReference type="PROSITE" id="PS50853"/>
    </source>
</evidence>
<keyword evidence="5" id="KW-0904">Protein phosphatase</keyword>
<dbReference type="InterPro" id="IPR029021">
    <property type="entry name" value="Prot-tyrosine_phosphatase-like"/>
</dbReference>
<dbReference type="Pfam" id="PF00102">
    <property type="entry name" value="Y_phosphatase"/>
    <property type="match status" value="1"/>
</dbReference>
<keyword evidence="8" id="KW-0325">Glycoprotein</keyword>
<feature type="transmembrane region" description="Helical" evidence="9">
    <location>
        <begin position="1076"/>
        <end position="1100"/>
    </location>
</feature>
<keyword evidence="14" id="KW-1185">Reference proteome</keyword>
<dbReference type="PRINTS" id="PR00700">
    <property type="entry name" value="PRTYPHPHTASE"/>
</dbReference>
<evidence type="ECO:0000256" key="8">
    <source>
        <dbReference type="ARBA" id="ARBA00023180"/>
    </source>
</evidence>
<dbReference type="Pfam" id="PF00041">
    <property type="entry name" value="fn3"/>
    <property type="match status" value="4"/>
</dbReference>
<name>A0ABR4QGI3_9CEST</name>
<evidence type="ECO:0000256" key="1">
    <source>
        <dbReference type="ARBA" id="ARBA00004167"/>
    </source>
</evidence>
<dbReference type="EMBL" id="JAKROA010000003">
    <property type="protein sequence ID" value="KAL5108428.1"/>
    <property type="molecule type" value="Genomic_DNA"/>
</dbReference>
<evidence type="ECO:0000259" key="11">
    <source>
        <dbReference type="PROSITE" id="PS50056"/>
    </source>
</evidence>
<feature type="domain" description="Fibronectin type-III" evidence="12">
    <location>
        <begin position="980"/>
        <end position="1073"/>
    </location>
</feature>
<dbReference type="InterPro" id="IPR000387">
    <property type="entry name" value="Tyr_Pase_dom"/>
</dbReference>
<evidence type="ECO:0000313" key="14">
    <source>
        <dbReference type="Proteomes" id="UP001651158"/>
    </source>
</evidence>
<evidence type="ECO:0000256" key="5">
    <source>
        <dbReference type="ARBA" id="ARBA00022912"/>
    </source>
</evidence>
<evidence type="ECO:0008006" key="15">
    <source>
        <dbReference type="Google" id="ProtNLM"/>
    </source>
</evidence>
<dbReference type="PANTHER" id="PTHR46957:SF3">
    <property type="entry name" value="CYTOKINE RECEPTOR"/>
    <property type="match status" value="1"/>
</dbReference>
<evidence type="ECO:0000256" key="3">
    <source>
        <dbReference type="ARBA" id="ARBA00022729"/>
    </source>
</evidence>
<evidence type="ECO:0000256" key="7">
    <source>
        <dbReference type="ARBA" id="ARBA00023136"/>
    </source>
</evidence>
<reference evidence="13 14" key="1">
    <citation type="journal article" date="2022" name="Front. Cell. Infect. Microbiol.">
        <title>The Genomes of Two Strains of Taenia crassiceps the Animal Model for the Study of Human Cysticercosis.</title>
        <authorList>
            <person name="Bobes R.J."/>
            <person name="Estrada K."/>
            <person name="Rios-Valencia D.G."/>
            <person name="Calderon-Gallegos A."/>
            <person name="de la Torre P."/>
            <person name="Carrero J.C."/>
            <person name="Sanchez-Flores A."/>
            <person name="Laclette J.P."/>
        </authorList>
    </citation>
    <scope>NUCLEOTIDE SEQUENCE [LARGE SCALE GENOMIC DNA]</scope>
    <source>
        <strain evidence="13">WFUcys</strain>
    </source>
</reference>
<dbReference type="PROSITE" id="PS50853">
    <property type="entry name" value="FN3"/>
    <property type="match status" value="7"/>
</dbReference>
<evidence type="ECO:0000259" key="10">
    <source>
        <dbReference type="PROSITE" id="PS50055"/>
    </source>
</evidence>
<gene>
    <name evidence="13" type="ORF">TcWFU_001010</name>
</gene>
<keyword evidence="3" id="KW-0732">Signal</keyword>
<accession>A0ABR4QGI3</accession>
<dbReference type="Gene3D" id="3.90.190.10">
    <property type="entry name" value="Protein tyrosine phosphatase superfamily"/>
    <property type="match status" value="1"/>
</dbReference>
<dbReference type="SUPFAM" id="SSF49265">
    <property type="entry name" value="Fibronectin type III"/>
    <property type="match status" value="4"/>
</dbReference>
<comment type="subcellular location">
    <subcellularLocation>
        <location evidence="1">Membrane</location>
        <topology evidence="1">Single-pass membrane protein</topology>
    </subcellularLocation>
</comment>
<dbReference type="PANTHER" id="PTHR46957">
    <property type="entry name" value="CYTOKINE RECEPTOR"/>
    <property type="match status" value="1"/>
</dbReference>
<feature type="domain" description="Tyrosine-protein phosphatase" evidence="10">
    <location>
        <begin position="1196"/>
        <end position="1462"/>
    </location>
</feature>
<evidence type="ECO:0000256" key="9">
    <source>
        <dbReference type="SAM" id="Phobius"/>
    </source>
</evidence>
<dbReference type="SMART" id="SM00194">
    <property type="entry name" value="PTPc"/>
    <property type="match status" value="1"/>
</dbReference>
<dbReference type="InterPro" id="IPR050713">
    <property type="entry name" value="RTP_Phos/Ushers"/>
</dbReference>
<feature type="domain" description="Fibronectin type-III" evidence="12">
    <location>
        <begin position="302"/>
        <end position="394"/>
    </location>
</feature>
<feature type="domain" description="Fibronectin type-III" evidence="12">
    <location>
        <begin position="879"/>
        <end position="979"/>
    </location>
</feature>
<dbReference type="InterPro" id="IPR003595">
    <property type="entry name" value="Tyr_Pase_cat"/>
</dbReference>
<evidence type="ECO:0000256" key="2">
    <source>
        <dbReference type="ARBA" id="ARBA00022692"/>
    </source>
</evidence>
<keyword evidence="4" id="KW-0378">Hydrolase</keyword>
<keyword evidence="6 9" id="KW-1133">Transmembrane helix</keyword>
<dbReference type="Gene3D" id="2.60.40.10">
    <property type="entry name" value="Immunoglobulins"/>
    <property type="match status" value="6"/>
</dbReference>